<organism evidence="1 2">
    <name type="scientific">Neisseria shayeganii</name>
    <dbReference type="NCBI Taxonomy" id="607712"/>
    <lineage>
        <taxon>Bacteria</taxon>
        <taxon>Pseudomonadati</taxon>
        <taxon>Pseudomonadota</taxon>
        <taxon>Betaproteobacteria</taxon>
        <taxon>Neisseriales</taxon>
        <taxon>Neisseriaceae</taxon>
        <taxon>Neisseria</taxon>
    </lineage>
</organism>
<dbReference type="PANTHER" id="PTHR34472">
    <property type="entry name" value="SULFUR CARRIER PROTEIN THIS"/>
    <property type="match status" value="1"/>
</dbReference>
<dbReference type="SUPFAM" id="SSF54285">
    <property type="entry name" value="MoaD/ThiS"/>
    <property type="match status" value="1"/>
</dbReference>
<dbReference type="Gene3D" id="3.10.20.30">
    <property type="match status" value="1"/>
</dbReference>
<dbReference type="EMBL" id="CP059567">
    <property type="protein sequence ID" value="QMT40116.1"/>
    <property type="molecule type" value="Genomic_DNA"/>
</dbReference>
<dbReference type="AlphaFoldDB" id="A0A7D7NB74"/>
<dbReference type="PANTHER" id="PTHR34472:SF1">
    <property type="entry name" value="SULFUR CARRIER PROTEIN THIS"/>
    <property type="match status" value="1"/>
</dbReference>
<dbReference type="Proteomes" id="UP000514752">
    <property type="component" value="Chromosome"/>
</dbReference>
<dbReference type="Pfam" id="PF02597">
    <property type="entry name" value="ThiS"/>
    <property type="match status" value="1"/>
</dbReference>
<accession>A0A7D7NB74</accession>
<gene>
    <name evidence="1" type="primary">thiS</name>
    <name evidence="1" type="ORF">H3L94_09725</name>
</gene>
<dbReference type="InterPro" id="IPR010035">
    <property type="entry name" value="Thi_S"/>
</dbReference>
<dbReference type="InterPro" id="IPR003749">
    <property type="entry name" value="ThiS/MoaD-like"/>
</dbReference>
<protein>
    <submittedName>
        <fullName evidence="1">Sulfur carrier protein ThiS</fullName>
    </submittedName>
</protein>
<evidence type="ECO:0000313" key="1">
    <source>
        <dbReference type="EMBL" id="QMT40116.1"/>
    </source>
</evidence>
<name>A0A7D7NB74_9NEIS</name>
<dbReference type="KEGG" id="nsg:H3L94_09725"/>
<dbReference type="InterPro" id="IPR012675">
    <property type="entry name" value="Beta-grasp_dom_sf"/>
</dbReference>
<dbReference type="RefSeq" id="WP_009118869.1">
    <property type="nucleotide sequence ID" value="NZ_CP059567.1"/>
</dbReference>
<dbReference type="CDD" id="cd00565">
    <property type="entry name" value="Ubl_ThiS"/>
    <property type="match status" value="1"/>
</dbReference>
<reference evidence="1 2" key="1">
    <citation type="submission" date="2020-07" db="EMBL/GenBank/DDBJ databases">
        <title>Genomic diversity of species in the Neisseriaceae family.</title>
        <authorList>
            <person name="Vincent A.T."/>
            <person name="Bernet E."/>
            <person name="Veyrier F.J."/>
        </authorList>
    </citation>
    <scope>NUCLEOTIDE SEQUENCE [LARGE SCALE GENOMIC DNA]</scope>
    <source>
        <strain evidence="1 2">DSM 22244</strain>
    </source>
</reference>
<sequence length="64" mass="6904">MNICINGQTGDFPGRTLAELIELHRPASPFAVALNTEFVPRSAYAHTVLKDGDRVDIVRPVVGG</sequence>
<dbReference type="NCBIfam" id="TIGR01683">
    <property type="entry name" value="thiS"/>
    <property type="match status" value="1"/>
</dbReference>
<proteinExistence type="predicted"/>
<dbReference type="InterPro" id="IPR016155">
    <property type="entry name" value="Mopterin_synth/thiamin_S_b"/>
</dbReference>
<evidence type="ECO:0000313" key="2">
    <source>
        <dbReference type="Proteomes" id="UP000514752"/>
    </source>
</evidence>